<feature type="signal peptide" evidence="3">
    <location>
        <begin position="1"/>
        <end position="25"/>
    </location>
</feature>
<accession>A0AAD8QUY7</accession>
<dbReference type="SMART" id="SM00205">
    <property type="entry name" value="THN"/>
    <property type="match status" value="1"/>
</dbReference>
<feature type="chain" id="PRO_5042213487" evidence="3">
    <location>
        <begin position="26"/>
        <end position="217"/>
    </location>
</feature>
<keyword evidence="1" id="KW-0611">Plant defense</keyword>
<keyword evidence="2" id="KW-1015">Disulfide bond</keyword>
<keyword evidence="3" id="KW-0732">Signal</keyword>
<evidence type="ECO:0000313" key="4">
    <source>
        <dbReference type="EMBL" id="KAK1607603.1"/>
    </source>
</evidence>
<keyword evidence="5" id="KW-1185">Reference proteome</keyword>
<dbReference type="GO" id="GO:0006952">
    <property type="term" value="P:defense response"/>
    <property type="evidence" value="ECO:0007669"/>
    <property type="project" value="UniProtKB-KW"/>
</dbReference>
<dbReference type="FunFam" id="2.60.110.10:FF:000007">
    <property type="entry name" value="Osmotin-like protein"/>
    <property type="match status" value="1"/>
</dbReference>
<dbReference type="SUPFAM" id="SSF49870">
    <property type="entry name" value="Osmotin, thaumatin-like protein"/>
    <property type="match status" value="1"/>
</dbReference>
<protein>
    <submittedName>
        <fullName evidence="4">Uncharacterized protein</fullName>
    </submittedName>
</protein>
<feature type="disulfide bond" evidence="2">
    <location>
        <begin position="158"/>
        <end position="174"/>
    </location>
</feature>
<comment type="caution">
    <text evidence="4">The sequence shown here is derived from an EMBL/GenBank/DDBJ whole genome shotgun (WGS) entry which is preliminary data.</text>
</comment>
<reference evidence="4" key="1">
    <citation type="submission" date="2023-07" db="EMBL/GenBank/DDBJ databases">
        <title>A chromosome-level genome assembly of Lolium multiflorum.</title>
        <authorList>
            <person name="Chen Y."/>
            <person name="Copetti D."/>
            <person name="Kolliker R."/>
            <person name="Studer B."/>
        </authorList>
    </citation>
    <scope>NUCLEOTIDE SEQUENCE</scope>
    <source>
        <strain evidence="4">02402/16</strain>
        <tissue evidence="4">Leaf</tissue>
    </source>
</reference>
<dbReference type="InterPro" id="IPR037176">
    <property type="entry name" value="Osmotin/thaumatin-like_sf"/>
</dbReference>
<evidence type="ECO:0000256" key="1">
    <source>
        <dbReference type="ARBA" id="ARBA00022821"/>
    </source>
</evidence>
<evidence type="ECO:0000256" key="3">
    <source>
        <dbReference type="SAM" id="SignalP"/>
    </source>
</evidence>
<dbReference type="InterPro" id="IPR001938">
    <property type="entry name" value="Thaumatin"/>
</dbReference>
<sequence length="217" mass="22577">MAAMAERLVLAFLIAAAAVLTTVSAVDTKLTLQNLCPFTVYPLVTSNDGFPSIAGNTIQLDANGLISFPFPPTFWAGRVVARTLCTSPTICETGTAPPMTVVQLVVHSTEAGPGEDLAAYSVSLKDGFNVGAVVSPQSIGGGGQCPVLGCPVNLNDGCPVEQRVIGKGGGVVACKGDYGYFKQRCPMTRVSGSDVEPVPQKCLAPRELKVIFCQNTI</sequence>
<proteinExistence type="predicted"/>
<dbReference type="EMBL" id="JAUUTY010000007">
    <property type="protein sequence ID" value="KAK1607603.1"/>
    <property type="molecule type" value="Genomic_DNA"/>
</dbReference>
<dbReference type="Pfam" id="PF00314">
    <property type="entry name" value="Thaumatin"/>
    <property type="match status" value="1"/>
</dbReference>
<dbReference type="AlphaFoldDB" id="A0AAD8QUY7"/>
<gene>
    <name evidence="4" type="ORF">QYE76_031276</name>
</gene>
<evidence type="ECO:0000313" key="5">
    <source>
        <dbReference type="Proteomes" id="UP001231189"/>
    </source>
</evidence>
<dbReference type="PROSITE" id="PS51367">
    <property type="entry name" value="THAUMATIN_2"/>
    <property type="match status" value="1"/>
</dbReference>
<evidence type="ECO:0000256" key="2">
    <source>
        <dbReference type="PIRSR" id="PIRSR002703-1"/>
    </source>
</evidence>
<dbReference type="Proteomes" id="UP001231189">
    <property type="component" value="Unassembled WGS sequence"/>
</dbReference>
<organism evidence="4 5">
    <name type="scientific">Lolium multiflorum</name>
    <name type="common">Italian ryegrass</name>
    <name type="synonym">Lolium perenne subsp. multiflorum</name>
    <dbReference type="NCBI Taxonomy" id="4521"/>
    <lineage>
        <taxon>Eukaryota</taxon>
        <taxon>Viridiplantae</taxon>
        <taxon>Streptophyta</taxon>
        <taxon>Embryophyta</taxon>
        <taxon>Tracheophyta</taxon>
        <taxon>Spermatophyta</taxon>
        <taxon>Magnoliopsida</taxon>
        <taxon>Liliopsida</taxon>
        <taxon>Poales</taxon>
        <taxon>Poaceae</taxon>
        <taxon>BOP clade</taxon>
        <taxon>Pooideae</taxon>
        <taxon>Poodae</taxon>
        <taxon>Poeae</taxon>
        <taxon>Poeae Chloroplast Group 2 (Poeae type)</taxon>
        <taxon>Loliodinae</taxon>
        <taxon>Loliinae</taxon>
        <taxon>Lolium</taxon>
    </lineage>
</organism>
<feature type="disulfide bond" evidence="2">
    <location>
        <begin position="85"/>
        <end position="91"/>
    </location>
</feature>
<dbReference type="Gene3D" id="2.60.110.10">
    <property type="entry name" value="Thaumatin"/>
    <property type="match status" value="1"/>
</dbReference>
<dbReference type="PANTHER" id="PTHR31048">
    <property type="entry name" value="OS03G0233200 PROTEIN"/>
    <property type="match status" value="1"/>
</dbReference>
<name>A0AAD8QUY7_LOLMU</name>